<evidence type="ECO:0000313" key="2">
    <source>
        <dbReference type="Proteomes" id="UP001152798"/>
    </source>
</evidence>
<dbReference type="AlphaFoldDB" id="A0A9P0MT62"/>
<proteinExistence type="predicted"/>
<name>A0A9P0MT62_NEZVI</name>
<organism evidence="1 2">
    <name type="scientific">Nezara viridula</name>
    <name type="common">Southern green stink bug</name>
    <name type="synonym">Cimex viridulus</name>
    <dbReference type="NCBI Taxonomy" id="85310"/>
    <lineage>
        <taxon>Eukaryota</taxon>
        <taxon>Metazoa</taxon>
        <taxon>Ecdysozoa</taxon>
        <taxon>Arthropoda</taxon>
        <taxon>Hexapoda</taxon>
        <taxon>Insecta</taxon>
        <taxon>Pterygota</taxon>
        <taxon>Neoptera</taxon>
        <taxon>Paraneoptera</taxon>
        <taxon>Hemiptera</taxon>
        <taxon>Heteroptera</taxon>
        <taxon>Panheteroptera</taxon>
        <taxon>Pentatomomorpha</taxon>
        <taxon>Pentatomoidea</taxon>
        <taxon>Pentatomidae</taxon>
        <taxon>Pentatominae</taxon>
        <taxon>Nezara</taxon>
    </lineage>
</organism>
<protein>
    <submittedName>
        <fullName evidence="1">Uncharacterized protein</fullName>
    </submittedName>
</protein>
<sequence length="50" mass="5748">MIFVSARSWNVRADLIHHSISLLKVARRFYQQKSAGCFSAYLKLSLETGF</sequence>
<gene>
    <name evidence="1" type="ORF">NEZAVI_LOCUS10627</name>
</gene>
<keyword evidence="2" id="KW-1185">Reference proteome</keyword>
<dbReference type="Proteomes" id="UP001152798">
    <property type="component" value="Chromosome 5"/>
</dbReference>
<dbReference type="EMBL" id="OV725081">
    <property type="protein sequence ID" value="CAH1401652.1"/>
    <property type="molecule type" value="Genomic_DNA"/>
</dbReference>
<evidence type="ECO:0000313" key="1">
    <source>
        <dbReference type="EMBL" id="CAH1401652.1"/>
    </source>
</evidence>
<accession>A0A9P0MT62</accession>
<reference evidence="1" key="1">
    <citation type="submission" date="2022-01" db="EMBL/GenBank/DDBJ databases">
        <authorList>
            <person name="King R."/>
        </authorList>
    </citation>
    <scope>NUCLEOTIDE SEQUENCE</scope>
</reference>